<evidence type="ECO:0000256" key="1">
    <source>
        <dbReference type="ARBA" id="ARBA00006484"/>
    </source>
</evidence>
<dbReference type="OrthoDB" id="191139at2759"/>
<evidence type="ECO:0000256" key="2">
    <source>
        <dbReference type="ARBA" id="ARBA00023002"/>
    </source>
</evidence>
<name>A0A1R1PPP5_ZANCU</name>
<reference evidence="4" key="1">
    <citation type="submission" date="2017-01" db="EMBL/GenBank/DDBJ databases">
        <authorList>
            <person name="Wang Y."/>
            <person name="White M."/>
            <person name="Kvist S."/>
            <person name="Moncalvo J.-M."/>
        </authorList>
    </citation>
    <scope>NUCLEOTIDE SEQUENCE [LARGE SCALE GENOMIC DNA]</scope>
    <source>
        <strain evidence="4">COL-18-3</strain>
    </source>
</reference>
<dbReference type="PRINTS" id="PR00081">
    <property type="entry name" value="GDHRDH"/>
</dbReference>
<protein>
    <submittedName>
        <fullName evidence="3">Short-chain dehydrogenase TIC 32, chloroplastic</fullName>
    </submittedName>
</protein>
<sequence>MGVLEVLTNCFKTVILKVFEALRVPVVGYVISSSSEIVYNILSKLKFGPFSAQAQINRYVEDFKLQREWKQQQVVEQPTLVAIVTGANSGIGYETAKAIVAAGFHTVFACRNKSATIQAIESITTELNKAGSAIGSCEFMELDLGSVASVKNFVAEFNSKHDRLDLLINNAGLASALSTTTADGIEVCFGTNHVGHHVLTNGLLDVMKKTPNDGVNNPRIVFVSSTAHYNAKYDKRLVTDPNMRVSFANYELSKLANIMCANELSRRFYEENPNNRITVNSLHPGIVYTSVARHSELMKNRILNFFYHSIAIGPKAGALTTIKLALSSQVSHTSGKYFERELELSPSAISQNPETWKDLWRFTEDLIVSHAV</sequence>
<keyword evidence="4" id="KW-1185">Reference proteome</keyword>
<comment type="similarity">
    <text evidence="1">Belongs to the short-chain dehydrogenases/reductases (SDR) family.</text>
</comment>
<accession>A0A1R1PPP5</accession>
<dbReference type="SUPFAM" id="SSF51735">
    <property type="entry name" value="NAD(P)-binding Rossmann-fold domains"/>
    <property type="match status" value="1"/>
</dbReference>
<dbReference type="EMBL" id="LSSK01000563">
    <property type="protein sequence ID" value="OMH82911.1"/>
    <property type="molecule type" value="Genomic_DNA"/>
</dbReference>
<dbReference type="Gene3D" id="3.40.50.720">
    <property type="entry name" value="NAD(P)-binding Rossmann-like Domain"/>
    <property type="match status" value="1"/>
</dbReference>
<dbReference type="PANTHER" id="PTHR24320">
    <property type="entry name" value="RETINOL DEHYDROGENASE"/>
    <property type="match status" value="1"/>
</dbReference>
<proteinExistence type="inferred from homology"/>
<dbReference type="GO" id="GO:0016491">
    <property type="term" value="F:oxidoreductase activity"/>
    <property type="evidence" value="ECO:0007669"/>
    <property type="project" value="UniProtKB-KW"/>
</dbReference>
<dbReference type="Proteomes" id="UP000188320">
    <property type="component" value="Unassembled WGS sequence"/>
</dbReference>
<evidence type="ECO:0000313" key="3">
    <source>
        <dbReference type="EMBL" id="OMH82911.1"/>
    </source>
</evidence>
<dbReference type="PANTHER" id="PTHR24320:SF148">
    <property type="entry name" value="NAD(P)-BINDING ROSSMANN-FOLD SUPERFAMILY PROTEIN"/>
    <property type="match status" value="1"/>
</dbReference>
<dbReference type="InterPro" id="IPR002347">
    <property type="entry name" value="SDR_fam"/>
</dbReference>
<dbReference type="AlphaFoldDB" id="A0A1R1PPP5"/>
<dbReference type="Pfam" id="PF00106">
    <property type="entry name" value="adh_short"/>
    <property type="match status" value="1"/>
</dbReference>
<evidence type="ECO:0000313" key="4">
    <source>
        <dbReference type="Proteomes" id="UP000188320"/>
    </source>
</evidence>
<keyword evidence="2" id="KW-0560">Oxidoreductase</keyword>
<organism evidence="3 4">
    <name type="scientific">Zancudomyces culisetae</name>
    <name type="common">Gut fungus</name>
    <name type="synonym">Smittium culisetae</name>
    <dbReference type="NCBI Taxonomy" id="1213189"/>
    <lineage>
        <taxon>Eukaryota</taxon>
        <taxon>Fungi</taxon>
        <taxon>Fungi incertae sedis</taxon>
        <taxon>Zoopagomycota</taxon>
        <taxon>Kickxellomycotina</taxon>
        <taxon>Harpellomycetes</taxon>
        <taxon>Harpellales</taxon>
        <taxon>Legeriomycetaceae</taxon>
        <taxon>Zancudomyces</taxon>
    </lineage>
</organism>
<dbReference type="InterPro" id="IPR036291">
    <property type="entry name" value="NAD(P)-bd_dom_sf"/>
</dbReference>
<gene>
    <name evidence="3" type="ORF">AX774_g3587</name>
</gene>
<comment type="caution">
    <text evidence="3">The sequence shown here is derived from an EMBL/GenBank/DDBJ whole genome shotgun (WGS) entry which is preliminary data.</text>
</comment>